<accession>A0A0F9B2R0</accession>
<dbReference type="EMBL" id="LAZR01039763">
    <property type="protein sequence ID" value="KKL16194.1"/>
    <property type="molecule type" value="Genomic_DNA"/>
</dbReference>
<gene>
    <name evidence="1" type="ORF">LCGC14_2498000</name>
</gene>
<feature type="non-terminal residue" evidence="1">
    <location>
        <position position="1"/>
    </location>
</feature>
<organism evidence="1">
    <name type="scientific">marine sediment metagenome</name>
    <dbReference type="NCBI Taxonomy" id="412755"/>
    <lineage>
        <taxon>unclassified sequences</taxon>
        <taxon>metagenomes</taxon>
        <taxon>ecological metagenomes</taxon>
    </lineage>
</organism>
<sequence length="50" mass="5774">NRQGERSAEKEQVKRYILEQDGKSVFEYDIFNCPEHLKGQLKIGDFTGGD</sequence>
<evidence type="ECO:0000313" key="1">
    <source>
        <dbReference type="EMBL" id="KKL16194.1"/>
    </source>
</evidence>
<protein>
    <submittedName>
        <fullName evidence="1">Uncharacterized protein</fullName>
    </submittedName>
</protein>
<dbReference type="AlphaFoldDB" id="A0A0F9B2R0"/>
<comment type="caution">
    <text evidence="1">The sequence shown here is derived from an EMBL/GenBank/DDBJ whole genome shotgun (WGS) entry which is preliminary data.</text>
</comment>
<name>A0A0F9B2R0_9ZZZZ</name>
<proteinExistence type="predicted"/>
<reference evidence="1" key="1">
    <citation type="journal article" date="2015" name="Nature">
        <title>Complex archaea that bridge the gap between prokaryotes and eukaryotes.</title>
        <authorList>
            <person name="Spang A."/>
            <person name="Saw J.H."/>
            <person name="Jorgensen S.L."/>
            <person name="Zaremba-Niedzwiedzka K."/>
            <person name="Martijn J."/>
            <person name="Lind A.E."/>
            <person name="van Eijk R."/>
            <person name="Schleper C."/>
            <person name="Guy L."/>
            <person name="Ettema T.J."/>
        </authorList>
    </citation>
    <scope>NUCLEOTIDE SEQUENCE</scope>
</reference>